<keyword evidence="1" id="KW-0472">Membrane</keyword>
<comment type="caution">
    <text evidence="2">The sequence shown here is derived from an EMBL/GenBank/DDBJ whole genome shotgun (WGS) entry which is preliminary data.</text>
</comment>
<dbReference type="EMBL" id="JADQDP010000004">
    <property type="protein sequence ID" value="MBF9143858.1"/>
    <property type="molecule type" value="Genomic_DNA"/>
</dbReference>
<evidence type="ECO:0000313" key="3">
    <source>
        <dbReference type="Proteomes" id="UP000645610"/>
    </source>
</evidence>
<evidence type="ECO:0000256" key="1">
    <source>
        <dbReference type="SAM" id="Phobius"/>
    </source>
</evidence>
<dbReference type="Proteomes" id="UP000645610">
    <property type="component" value="Unassembled WGS sequence"/>
</dbReference>
<feature type="transmembrane region" description="Helical" evidence="1">
    <location>
        <begin position="67"/>
        <end position="87"/>
    </location>
</feature>
<keyword evidence="1" id="KW-1133">Transmembrane helix</keyword>
<sequence>MSSLVLFLLCLLGSGAVVVAVIGIEFTHFSKSNNGWQAGSYQLLALSLFLGCCGLVAGCLSRSLGHVLAILLGLAPVELLAFLFYQVENHGTSVASPAAQEAALVQEEARVEARRAALTRAQLAQQAAIARTHPYTGRDSTQPYEAAEQMPSLTGSPEFAPTSRASYRALAHLLSRNATPHLDPTEPRPDTIPVGFTVGPYGGTFHAQIQYGEIPELGAHTRAEAAVLRAAAALPRLHPGRINGQPVPVRIVVAVPLPVAR</sequence>
<dbReference type="RefSeq" id="WP_196288187.1">
    <property type="nucleotide sequence ID" value="NZ_JADQDP010000004.1"/>
</dbReference>
<organism evidence="2 3">
    <name type="scientific">Hymenobacter properus</name>
    <dbReference type="NCBI Taxonomy" id="2791026"/>
    <lineage>
        <taxon>Bacteria</taxon>
        <taxon>Pseudomonadati</taxon>
        <taxon>Bacteroidota</taxon>
        <taxon>Cytophagia</taxon>
        <taxon>Cytophagales</taxon>
        <taxon>Hymenobacteraceae</taxon>
        <taxon>Hymenobacter</taxon>
    </lineage>
</organism>
<dbReference type="AlphaFoldDB" id="A0A931BKE2"/>
<evidence type="ECO:0008006" key="4">
    <source>
        <dbReference type="Google" id="ProtNLM"/>
    </source>
</evidence>
<feature type="transmembrane region" description="Helical" evidence="1">
    <location>
        <begin position="39"/>
        <end position="60"/>
    </location>
</feature>
<reference evidence="2 3" key="1">
    <citation type="submission" date="2020-11" db="EMBL/GenBank/DDBJ databases">
        <authorList>
            <person name="Kim M.K."/>
        </authorList>
    </citation>
    <scope>NUCLEOTIDE SEQUENCE [LARGE SCALE GENOMIC DNA]</scope>
    <source>
        <strain evidence="2 3">BT439</strain>
    </source>
</reference>
<keyword evidence="3" id="KW-1185">Reference proteome</keyword>
<keyword evidence="1" id="KW-0812">Transmembrane</keyword>
<gene>
    <name evidence="2" type="ORF">I2I01_19585</name>
</gene>
<proteinExistence type="predicted"/>
<name>A0A931BKE2_9BACT</name>
<accession>A0A931BKE2</accession>
<evidence type="ECO:0000313" key="2">
    <source>
        <dbReference type="EMBL" id="MBF9143858.1"/>
    </source>
</evidence>
<protein>
    <recommendedName>
        <fullName evidence="4">TonB C-terminal domain-containing protein</fullName>
    </recommendedName>
</protein>